<evidence type="ECO:0000313" key="2">
    <source>
        <dbReference type="EMBL" id="GAC58056.1"/>
    </source>
</evidence>
<feature type="domain" description="Methyltransferase" evidence="1">
    <location>
        <begin position="55"/>
        <end position="151"/>
    </location>
</feature>
<dbReference type="AlphaFoldDB" id="L7LBF3"/>
<dbReference type="InterPro" id="IPR029063">
    <property type="entry name" value="SAM-dependent_MTases_sf"/>
</dbReference>
<sequence length="232" mass="24946">MTRTVDRTAAPGRRFAAGNALGYDARIGHLVPGYAELHEISAAVLAARLPVSARILVAGAGTGTETLALAQANPAWEVVGVDPSADMLAVARRRAALADLPNARFVEGYVSGLADPMPFDAALSLLVMHFLAGDQAKSGYLAQIADRLRPGAPLLLCDLTEHDDDDLDVMAEYARARYVDPQSLSALRQRMAEDFYPVSDQRLQRLGEAAGFSPPRPYFRGVAFVANELRRS</sequence>
<dbReference type="GO" id="GO:0032259">
    <property type="term" value="P:methylation"/>
    <property type="evidence" value="ECO:0007669"/>
    <property type="project" value="UniProtKB-KW"/>
</dbReference>
<dbReference type="OrthoDB" id="5174037at2"/>
<reference evidence="2 3" key="1">
    <citation type="submission" date="2012-12" db="EMBL/GenBank/DDBJ databases">
        <title>Whole genome shotgun sequence of Gordonia hirsuta NBRC 16056.</title>
        <authorList>
            <person name="Isaki-Nakamura S."/>
            <person name="Hosoyama A."/>
            <person name="Tsuchikane K."/>
            <person name="Katsumata H."/>
            <person name="Baba S."/>
            <person name="Yamazaki S."/>
            <person name="Fujita N."/>
        </authorList>
    </citation>
    <scope>NUCLEOTIDE SEQUENCE [LARGE SCALE GENOMIC DNA]</scope>
    <source>
        <strain evidence="2 3">NBRC 16056</strain>
    </source>
</reference>
<dbReference type="GO" id="GO:0008168">
    <property type="term" value="F:methyltransferase activity"/>
    <property type="evidence" value="ECO:0007669"/>
    <property type="project" value="UniProtKB-KW"/>
</dbReference>
<dbReference type="InterPro" id="IPR041698">
    <property type="entry name" value="Methyltransf_25"/>
</dbReference>
<organism evidence="2 3">
    <name type="scientific">Gordonia hirsuta DSM 44140 = NBRC 16056</name>
    <dbReference type="NCBI Taxonomy" id="1121927"/>
    <lineage>
        <taxon>Bacteria</taxon>
        <taxon>Bacillati</taxon>
        <taxon>Actinomycetota</taxon>
        <taxon>Actinomycetes</taxon>
        <taxon>Mycobacteriales</taxon>
        <taxon>Gordoniaceae</taxon>
        <taxon>Gordonia</taxon>
    </lineage>
</organism>
<evidence type="ECO:0000313" key="3">
    <source>
        <dbReference type="Proteomes" id="UP000053405"/>
    </source>
</evidence>
<evidence type="ECO:0000259" key="1">
    <source>
        <dbReference type="Pfam" id="PF13649"/>
    </source>
</evidence>
<dbReference type="PANTHER" id="PTHR43464">
    <property type="entry name" value="METHYLTRANSFERASE"/>
    <property type="match status" value="1"/>
</dbReference>
<dbReference type="PANTHER" id="PTHR43464:SF58">
    <property type="entry name" value="BLR7975 PROTEIN"/>
    <property type="match status" value="1"/>
</dbReference>
<keyword evidence="2" id="KW-0808">Transferase</keyword>
<gene>
    <name evidence="2" type="ORF">GOHSU_29_00390</name>
</gene>
<dbReference type="SUPFAM" id="SSF53335">
    <property type="entry name" value="S-adenosyl-L-methionine-dependent methyltransferases"/>
    <property type="match status" value="1"/>
</dbReference>
<dbReference type="eggNOG" id="COG0500">
    <property type="taxonomic scope" value="Bacteria"/>
</dbReference>
<dbReference type="EMBL" id="BANT01000029">
    <property type="protein sequence ID" value="GAC58056.1"/>
    <property type="molecule type" value="Genomic_DNA"/>
</dbReference>
<proteinExistence type="predicted"/>
<comment type="caution">
    <text evidence="2">The sequence shown here is derived from an EMBL/GenBank/DDBJ whole genome shotgun (WGS) entry which is preliminary data.</text>
</comment>
<dbReference type="Proteomes" id="UP000053405">
    <property type="component" value="Unassembled WGS sequence"/>
</dbReference>
<keyword evidence="3" id="KW-1185">Reference proteome</keyword>
<dbReference type="STRING" id="1121927.GOHSU_29_00390"/>
<accession>L7LBF3</accession>
<dbReference type="CDD" id="cd02440">
    <property type="entry name" value="AdoMet_MTases"/>
    <property type="match status" value="1"/>
</dbReference>
<dbReference type="RefSeq" id="WP_005941400.1">
    <property type="nucleotide sequence ID" value="NZ_ATVK01000015.1"/>
</dbReference>
<keyword evidence="2" id="KW-0489">Methyltransferase</keyword>
<dbReference type="Pfam" id="PF13649">
    <property type="entry name" value="Methyltransf_25"/>
    <property type="match status" value="1"/>
</dbReference>
<protein>
    <submittedName>
        <fullName evidence="2">Putative methyltransferase</fullName>
    </submittedName>
</protein>
<name>L7LBF3_9ACTN</name>
<dbReference type="Gene3D" id="3.40.50.150">
    <property type="entry name" value="Vaccinia Virus protein VP39"/>
    <property type="match status" value="1"/>
</dbReference>